<accession>A0A2P2QQS9</accession>
<evidence type="ECO:0000313" key="1">
    <source>
        <dbReference type="EMBL" id="MBX69340.1"/>
    </source>
</evidence>
<dbReference type="AlphaFoldDB" id="A0A2P2QQS9"/>
<organism evidence="1">
    <name type="scientific">Rhizophora mucronata</name>
    <name type="common">Asiatic mangrove</name>
    <dbReference type="NCBI Taxonomy" id="61149"/>
    <lineage>
        <taxon>Eukaryota</taxon>
        <taxon>Viridiplantae</taxon>
        <taxon>Streptophyta</taxon>
        <taxon>Embryophyta</taxon>
        <taxon>Tracheophyta</taxon>
        <taxon>Spermatophyta</taxon>
        <taxon>Magnoliopsida</taxon>
        <taxon>eudicotyledons</taxon>
        <taxon>Gunneridae</taxon>
        <taxon>Pentapetalae</taxon>
        <taxon>rosids</taxon>
        <taxon>fabids</taxon>
        <taxon>Malpighiales</taxon>
        <taxon>Rhizophoraceae</taxon>
        <taxon>Rhizophora</taxon>
    </lineage>
</organism>
<protein>
    <submittedName>
        <fullName evidence="1">Uncharacterized protein</fullName>
    </submittedName>
</protein>
<sequence>MNIYFPPGKRNCPVIQSKRTLLTKATEHFKGDTYGTYSITKYRNRICT</sequence>
<name>A0A2P2QQS9_RHIMU</name>
<dbReference type="EMBL" id="GGEC01088856">
    <property type="protein sequence ID" value="MBX69340.1"/>
    <property type="molecule type" value="Transcribed_RNA"/>
</dbReference>
<reference evidence="1" key="1">
    <citation type="submission" date="2018-02" db="EMBL/GenBank/DDBJ databases">
        <title>Rhizophora mucronata_Transcriptome.</title>
        <authorList>
            <person name="Meera S.P."/>
            <person name="Sreeshan A."/>
            <person name="Augustine A."/>
        </authorList>
    </citation>
    <scope>NUCLEOTIDE SEQUENCE</scope>
    <source>
        <tissue evidence="1">Leaf</tissue>
    </source>
</reference>
<proteinExistence type="predicted"/>